<feature type="transmembrane region" description="Helical" evidence="1">
    <location>
        <begin position="5"/>
        <end position="23"/>
    </location>
</feature>
<sequence length="65" mass="7333">MKNKILSFCSIVGLFVFLIYKLANHYVKISDAVAYPMFIVSVSLMLIGTAYSGWCLGKHKNPFSR</sequence>
<keyword evidence="1" id="KW-0812">Transmembrane</keyword>
<proteinExistence type="predicted"/>
<name>A0ABS1T4Q7_9CLOT</name>
<evidence type="ECO:0000256" key="1">
    <source>
        <dbReference type="SAM" id="Phobius"/>
    </source>
</evidence>
<feature type="transmembrane region" description="Helical" evidence="1">
    <location>
        <begin position="35"/>
        <end position="56"/>
    </location>
</feature>
<gene>
    <name evidence="2" type="ORF">JK636_00950</name>
</gene>
<keyword evidence="1" id="KW-1133">Transmembrane helix</keyword>
<dbReference type="EMBL" id="JAESWC010000001">
    <property type="protein sequence ID" value="MBL4934318.1"/>
    <property type="molecule type" value="Genomic_DNA"/>
</dbReference>
<keyword evidence="1" id="KW-0472">Membrane</keyword>
<reference evidence="2 3" key="1">
    <citation type="submission" date="2021-01" db="EMBL/GenBank/DDBJ databases">
        <title>Genome public.</title>
        <authorList>
            <person name="Liu C."/>
            <person name="Sun Q."/>
        </authorList>
    </citation>
    <scope>NUCLEOTIDE SEQUENCE [LARGE SCALE GENOMIC DNA]</scope>
    <source>
        <strain evidence="2 3">YIM B02515</strain>
    </source>
</reference>
<accession>A0ABS1T4Q7</accession>
<keyword evidence="3" id="KW-1185">Reference proteome</keyword>
<protein>
    <submittedName>
        <fullName evidence="2">Uncharacterized protein</fullName>
    </submittedName>
</protein>
<evidence type="ECO:0000313" key="2">
    <source>
        <dbReference type="EMBL" id="MBL4934318.1"/>
    </source>
</evidence>
<dbReference type="RefSeq" id="WP_202746961.1">
    <property type="nucleotide sequence ID" value="NZ_JAESWC010000001.1"/>
</dbReference>
<evidence type="ECO:0000313" key="3">
    <source>
        <dbReference type="Proteomes" id="UP000632377"/>
    </source>
</evidence>
<organism evidence="2 3">
    <name type="scientific">Clostridium rhizosphaerae</name>
    <dbReference type="NCBI Taxonomy" id="2803861"/>
    <lineage>
        <taxon>Bacteria</taxon>
        <taxon>Bacillati</taxon>
        <taxon>Bacillota</taxon>
        <taxon>Clostridia</taxon>
        <taxon>Eubacteriales</taxon>
        <taxon>Clostridiaceae</taxon>
        <taxon>Clostridium</taxon>
    </lineage>
</organism>
<comment type="caution">
    <text evidence="2">The sequence shown here is derived from an EMBL/GenBank/DDBJ whole genome shotgun (WGS) entry which is preliminary data.</text>
</comment>
<dbReference type="Proteomes" id="UP000632377">
    <property type="component" value="Unassembled WGS sequence"/>
</dbReference>